<feature type="domain" description="Aldehyde dehydrogenase" evidence="4">
    <location>
        <begin position="24"/>
        <end position="124"/>
    </location>
</feature>
<evidence type="ECO:0000259" key="4">
    <source>
        <dbReference type="Pfam" id="PF00171"/>
    </source>
</evidence>
<dbReference type="GO" id="GO:0005737">
    <property type="term" value="C:cytoplasm"/>
    <property type="evidence" value="ECO:0007669"/>
    <property type="project" value="TreeGrafter"/>
</dbReference>
<dbReference type="InterPro" id="IPR050740">
    <property type="entry name" value="Aldehyde_DH_Superfamily"/>
</dbReference>
<accession>A0A9P5LF50</accession>
<dbReference type="Proteomes" id="UP000722485">
    <property type="component" value="Unassembled WGS sequence"/>
</dbReference>
<evidence type="ECO:0000256" key="1">
    <source>
        <dbReference type="ARBA" id="ARBA00023002"/>
    </source>
</evidence>
<dbReference type="InterPro" id="IPR016162">
    <property type="entry name" value="Ald_DH_N"/>
</dbReference>
<dbReference type="PANTHER" id="PTHR43353">
    <property type="entry name" value="SUCCINATE-SEMIALDEHYDE DEHYDROGENASE, MITOCHONDRIAL"/>
    <property type="match status" value="1"/>
</dbReference>
<dbReference type="GO" id="GO:0004777">
    <property type="term" value="F:succinate-semialdehyde dehydrogenase (NAD+) activity"/>
    <property type="evidence" value="ECO:0007669"/>
    <property type="project" value="TreeGrafter"/>
</dbReference>
<dbReference type="InterPro" id="IPR016163">
    <property type="entry name" value="Ald_DH_C"/>
</dbReference>
<keyword evidence="6" id="KW-1185">Reference proteome</keyword>
<dbReference type="Gene3D" id="3.40.605.10">
    <property type="entry name" value="Aldehyde Dehydrogenase, Chain A, domain 1"/>
    <property type="match status" value="3"/>
</dbReference>
<feature type="domain" description="Aldehyde dehydrogenase" evidence="4">
    <location>
        <begin position="198"/>
        <end position="330"/>
    </location>
</feature>
<comment type="similarity">
    <text evidence="3">Belongs to the aldehyde dehydrogenase family.</text>
</comment>
<dbReference type="InterPro" id="IPR029510">
    <property type="entry name" value="Ald_DH_CS_GLU"/>
</dbReference>
<evidence type="ECO:0000256" key="3">
    <source>
        <dbReference type="RuleBase" id="RU003345"/>
    </source>
</evidence>
<dbReference type="PROSITE" id="PS00687">
    <property type="entry name" value="ALDEHYDE_DEHYDR_GLU"/>
    <property type="match status" value="1"/>
</dbReference>
<dbReference type="InterPro" id="IPR016161">
    <property type="entry name" value="Ald_DH/histidinol_DH"/>
</dbReference>
<reference evidence="5" key="1">
    <citation type="submission" date="2020-03" db="EMBL/GenBank/DDBJ databases">
        <title>Draft Genome Sequence of Cylindrodendrum hubeiense.</title>
        <authorList>
            <person name="Buettner E."/>
            <person name="Kellner H."/>
        </authorList>
    </citation>
    <scope>NUCLEOTIDE SEQUENCE</scope>
    <source>
        <strain evidence="5">IHI 201604</strain>
    </source>
</reference>
<dbReference type="Gene3D" id="3.40.309.10">
    <property type="entry name" value="Aldehyde Dehydrogenase, Chain A, domain 2"/>
    <property type="match status" value="2"/>
</dbReference>
<gene>
    <name evidence="5" type="ORF">G7Z17_g1704</name>
</gene>
<protein>
    <recommendedName>
        <fullName evidence="4">Aldehyde dehydrogenase domain-containing protein</fullName>
    </recommendedName>
</protein>
<dbReference type="OrthoDB" id="310895at2759"/>
<proteinExistence type="inferred from homology"/>
<organism evidence="5 6">
    <name type="scientific">Cylindrodendrum hubeiense</name>
    <dbReference type="NCBI Taxonomy" id="595255"/>
    <lineage>
        <taxon>Eukaryota</taxon>
        <taxon>Fungi</taxon>
        <taxon>Dikarya</taxon>
        <taxon>Ascomycota</taxon>
        <taxon>Pezizomycotina</taxon>
        <taxon>Sordariomycetes</taxon>
        <taxon>Hypocreomycetidae</taxon>
        <taxon>Hypocreales</taxon>
        <taxon>Nectriaceae</taxon>
        <taxon>Cylindrodendrum</taxon>
    </lineage>
</organism>
<dbReference type="GO" id="GO:0009450">
    <property type="term" value="P:gamma-aminobutyric acid catabolic process"/>
    <property type="evidence" value="ECO:0007669"/>
    <property type="project" value="TreeGrafter"/>
</dbReference>
<keyword evidence="1 3" id="KW-0560">Oxidoreductase</keyword>
<evidence type="ECO:0000256" key="2">
    <source>
        <dbReference type="PROSITE-ProRule" id="PRU10007"/>
    </source>
</evidence>
<dbReference type="SUPFAM" id="SSF53720">
    <property type="entry name" value="ALDH-like"/>
    <property type="match status" value="1"/>
</dbReference>
<name>A0A9P5LF50_9HYPO</name>
<feature type="active site" evidence="2">
    <location>
        <position position="132"/>
    </location>
</feature>
<dbReference type="Pfam" id="PF00171">
    <property type="entry name" value="Aldedh"/>
    <property type="match status" value="2"/>
</dbReference>
<sequence length="337" mass="36944">MQLSLNDVQRKDLLQTRGLINGEWVDAISGSCFDVLDPASLNKLATLPEMGKEDTEKAIEAAHTAFATFKKTSSRQRARWLRKWNDLCLEHLEDLALILSLEKGKTIAEGRAEVTYGASFLECATLKKLSLELGGNSPFIVFDDANIDRAVDALLMAKFRNSGQTCVTANRIFVQVGIYDEFTQALLRKMKGFTVGPDAKRLGGNVLWGGAPITDYSGYFIQPTLITNMQKEMLTTREEVFAPVVGLYKFSTEEEVLELANDCEVGLGSFVMTESIARSWRVAEALEVGMVGINVGVLCACESPFGGVKESGYGREGGSSGIDEYMTVKSMLIDISE</sequence>
<dbReference type="EMBL" id="JAANBB010000015">
    <property type="protein sequence ID" value="KAF7556031.1"/>
    <property type="molecule type" value="Genomic_DNA"/>
</dbReference>
<dbReference type="InterPro" id="IPR015590">
    <property type="entry name" value="Aldehyde_DH_dom"/>
</dbReference>
<dbReference type="AlphaFoldDB" id="A0A9P5LF50"/>
<dbReference type="PANTHER" id="PTHR43353:SF5">
    <property type="entry name" value="SUCCINATE-SEMIALDEHYDE DEHYDROGENASE, MITOCHONDRIAL"/>
    <property type="match status" value="1"/>
</dbReference>
<evidence type="ECO:0000313" key="6">
    <source>
        <dbReference type="Proteomes" id="UP000722485"/>
    </source>
</evidence>
<comment type="caution">
    <text evidence="5">The sequence shown here is derived from an EMBL/GenBank/DDBJ whole genome shotgun (WGS) entry which is preliminary data.</text>
</comment>
<evidence type="ECO:0000313" key="5">
    <source>
        <dbReference type="EMBL" id="KAF7556031.1"/>
    </source>
</evidence>